<dbReference type="Proteomes" id="UP000290365">
    <property type="component" value="Chromosome"/>
</dbReference>
<dbReference type="InterPro" id="IPR000383">
    <property type="entry name" value="Xaa-Pro-like_dom"/>
</dbReference>
<dbReference type="Pfam" id="PF08530">
    <property type="entry name" value="PepX_C"/>
    <property type="match status" value="1"/>
</dbReference>
<dbReference type="SUPFAM" id="SSF49785">
    <property type="entry name" value="Galactose-binding domain-like"/>
    <property type="match status" value="1"/>
</dbReference>
<feature type="domain" description="Xaa-Pro dipeptidyl-peptidase C-terminal" evidence="2">
    <location>
        <begin position="323"/>
        <end position="574"/>
    </location>
</feature>
<sequence>MSIVIEENIMVPMRDGIKLATDVYRPAEIGQWPVLVTRVPYNKDLRIPAPGQEHKRLFLELNLDVERVIEAGYVIVAQDTRGCFASEGEFTPGLYEETDGFDTIAWAARQPWSSGKVGMYGVSYQGLTQWQAAGEQPEALRAIAPTQSPDPTTLAYQGGAFLLGIALSWTLQGLTGELLWDWQQGRIGPAEFEEVVQAEQNIKTWYERLPLVDIPLFRDRAPYYFEWLAHPNFDDYWRTSALQTVPEHVTIPALITAGWYDIFLNKDLHYYRSMKERGGNILARQQTRLLIGPWPHGDFQSGFAERNYGEASDAMEMLTTMQIRWFDHWLKGLETGLEREKPVKIFVMGINQWREEEDWPLPDTRYTPYYLHSEGQANTAQGNGRLSTQLAGEEAEDSYCYDPLQPVPTLGGALLTAGNGPRDQREIEARQDVLCYTTEPLEQAVEVTGTIELVLYVSSSAPDTDFTGKLVDVFPDGYAQNLTDGIVRMRYRQSLAQPALMEHGQIYEVHINLGATSNVFLANHRIRLEVSSSNFPRFDRNSNTGGTIATESAQDMQQAINRIYHDSLHPSHLLLPLIERSQS</sequence>
<dbReference type="GO" id="GO:0008239">
    <property type="term" value="F:dipeptidyl-peptidase activity"/>
    <property type="evidence" value="ECO:0007669"/>
    <property type="project" value="InterPro"/>
</dbReference>
<dbReference type="InterPro" id="IPR029058">
    <property type="entry name" value="AB_hydrolase_fold"/>
</dbReference>
<dbReference type="InterPro" id="IPR008979">
    <property type="entry name" value="Galactose-bd-like_sf"/>
</dbReference>
<dbReference type="InterPro" id="IPR005674">
    <property type="entry name" value="CocE/Ser_esterase"/>
</dbReference>
<dbReference type="KEGG" id="kbs:EPA93_02320"/>
<keyword evidence="4" id="KW-1185">Reference proteome</keyword>
<gene>
    <name evidence="3" type="ORF">EPA93_02320</name>
</gene>
<dbReference type="SMART" id="SM00939">
    <property type="entry name" value="PepX_C"/>
    <property type="match status" value="1"/>
</dbReference>
<dbReference type="SUPFAM" id="SSF53474">
    <property type="entry name" value="alpha/beta-Hydrolases"/>
    <property type="match status" value="1"/>
</dbReference>
<dbReference type="PANTHER" id="PTHR43056:SF10">
    <property type="entry name" value="COCE_NOND FAMILY, PUTATIVE (AFU_ORTHOLOGUE AFUA_7G00600)-RELATED"/>
    <property type="match status" value="1"/>
</dbReference>
<organism evidence="3 4">
    <name type="scientific">Ktedonosporobacter rubrisoli</name>
    <dbReference type="NCBI Taxonomy" id="2509675"/>
    <lineage>
        <taxon>Bacteria</taxon>
        <taxon>Bacillati</taxon>
        <taxon>Chloroflexota</taxon>
        <taxon>Ktedonobacteria</taxon>
        <taxon>Ktedonobacterales</taxon>
        <taxon>Ktedonosporobacteraceae</taxon>
        <taxon>Ktedonosporobacter</taxon>
    </lineage>
</organism>
<evidence type="ECO:0000313" key="4">
    <source>
        <dbReference type="Proteomes" id="UP000290365"/>
    </source>
</evidence>
<proteinExistence type="predicted"/>
<protein>
    <submittedName>
        <fullName evidence="3">CocE/NonD family hydrolase</fullName>
    </submittedName>
</protein>
<dbReference type="Gene3D" id="2.60.120.260">
    <property type="entry name" value="Galactose-binding domain-like"/>
    <property type="match status" value="1"/>
</dbReference>
<evidence type="ECO:0000256" key="1">
    <source>
        <dbReference type="ARBA" id="ARBA00022801"/>
    </source>
</evidence>
<dbReference type="EMBL" id="CP035758">
    <property type="protein sequence ID" value="QBD74889.1"/>
    <property type="molecule type" value="Genomic_DNA"/>
</dbReference>
<dbReference type="InterPro" id="IPR050585">
    <property type="entry name" value="Xaa-Pro_dipeptidyl-ppase/CocE"/>
</dbReference>
<keyword evidence="1 3" id="KW-0378">Hydrolase</keyword>
<dbReference type="Gene3D" id="1.10.3020.10">
    <property type="entry name" value="alpha-amino acid ester hydrolase ( Helical cap domain)"/>
    <property type="match status" value="1"/>
</dbReference>
<reference evidence="3 4" key="1">
    <citation type="submission" date="2019-01" db="EMBL/GenBank/DDBJ databases">
        <title>Ktedonosporobacter rubrisoli SCAWS-G2.</title>
        <authorList>
            <person name="Huang Y."/>
            <person name="Yan B."/>
        </authorList>
    </citation>
    <scope>NUCLEOTIDE SEQUENCE [LARGE SCALE GENOMIC DNA]</scope>
    <source>
        <strain evidence="3 4">SCAWS-G2</strain>
    </source>
</reference>
<dbReference type="Gene3D" id="3.40.50.1820">
    <property type="entry name" value="alpha/beta hydrolase"/>
    <property type="match status" value="1"/>
</dbReference>
<evidence type="ECO:0000313" key="3">
    <source>
        <dbReference type="EMBL" id="QBD74889.1"/>
    </source>
</evidence>
<dbReference type="Pfam" id="PF02129">
    <property type="entry name" value="Peptidase_S15"/>
    <property type="match status" value="1"/>
</dbReference>
<name>A0A4P6JIJ6_KTERU</name>
<dbReference type="PANTHER" id="PTHR43056">
    <property type="entry name" value="PEPTIDASE S9 PROLYL OLIGOPEPTIDASE"/>
    <property type="match status" value="1"/>
</dbReference>
<dbReference type="RefSeq" id="WP_129885488.1">
    <property type="nucleotide sequence ID" value="NZ_CP035758.1"/>
</dbReference>
<evidence type="ECO:0000259" key="2">
    <source>
        <dbReference type="SMART" id="SM00939"/>
    </source>
</evidence>
<dbReference type="NCBIfam" id="TIGR00976">
    <property type="entry name" value="CocE_NonD"/>
    <property type="match status" value="1"/>
</dbReference>
<dbReference type="OrthoDB" id="319764at2"/>
<dbReference type="AlphaFoldDB" id="A0A4P6JIJ6"/>
<dbReference type="InterPro" id="IPR013736">
    <property type="entry name" value="Xaa-Pro_dipept_C"/>
</dbReference>
<accession>A0A4P6JIJ6</accession>